<gene>
    <name evidence="2" type="ORF">L227DRAFT_43492</name>
</gene>
<sequence length="505" mass="55124">MYEDCTQDAYTSLPKRSRGKFRRYEPLRQPTTVPRDDPPRESLLVSLAAIVSLEQEKMQALVDTLDLDVSWCSPLRKQERHSFNNSPNATGSFCGGSWNPGDIVSKNDYLLTPIRQKLFPKASPSVLKTLLSTPSLRMSTPDFSGQFTDTLLSSDSSREAGGTMFTTQNAFVPLELVSPLSLQSAAEVTPFQPSDPIPYLTSHSLPPSPPQSTELPSAAFPSRPGFEAESSPSTQAPGTRLATTSPDPDAEPRRSSHARPHHDPFPDVISSSLRASPCSPLVTRTAAGEGMPSESSPYLRPGLCRPSDPRLLMHNHLASGVVRNFQRVLDELQGLRSRNVDTECTESAKGVVGLLPPLSPPREPAPSPDLRLQNQALARSQAAGSFVATSLRLLPSLGPDMKDDSAQAKDKQLTIGDFSPWERRLDLADCDSPRSATGSRSGHGASSLHPTSSFNGLQEEFVTLLSDQASEEEEHARRLREMAEDLEELARCRRQLAEVVAKKRL</sequence>
<dbReference type="EMBL" id="ML122260">
    <property type="protein sequence ID" value="RPD61911.1"/>
    <property type="molecule type" value="Genomic_DNA"/>
</dbReference>
<evidence type="ECO:0000313" key="2">
    <source>
        <dbReference type="EMBL" id="RPD61911.1"/>
    </source>
</evidence>
<dbReference type="Proteomes" id="UP000313359">
    <property type="component" value="Unassembled WGS sequence"/>
</dbReference>
<keyword evidence="3" id="KW-1185">Reference proteome</keyword>
<proteinExistence type="predicted"/>
<evidence type="ECO:0000256" key="1">
    <source>
        <dbReference type="SAM" id="MobiDB-lite"/>
    </source>
</evidence>
<reference evidence="2" key="1">
    <citation type="journal article" date="2018" name="Genome Biol. Evol.">
        <title>Genomics and development of Lentinus tigrinus, a white-rot wood-decaying mushroom with dimorphic fruiting bodies.</title>
        <authorList>
            <person name="Wu B."/>
            <person name="Xu Z."/>
            <person name="Knudson A."/>
            <person name="Carlson A."/>
            <person name="Chen N."/>
            <person name="Kovaka S."/>
            <person name="LaButti K."/>
            <person name="Lipzen A."/>
            <person name="Pennachio C."/>
            <person name="Riley R."/>
            <person name="Schakwitz W."/>
            <person name="Umezawa K."/>
            <person name="Ohm R.A."/>
            <person name="Grigoriev I.V."/>
            <person name="Nagy L.G."/>
            <person name="Gibbons J."/>
            <person name="Hibbett D."/>
        </authorList>
    </citation>
    <scope>NUCLEOTIDE SEQUENCE [LARGE SCALE GENOMIC DNA]</scope>
    <source>
        <strain evidence="2">ALCF2SS1-6</strain>
    </source>
</reference>
<dbReference type="OrthoDB" id="3018316at2759"/>
<organism evidence="2 3">
    <name type="scientific">Lentinus tigrinus ALCF2SS1-6</name>
    <dbReference type="NCBI Taxonomy" id="1328759"/>
    <lineage>
        <taxon>Eukaryota</taxon>
        <taxon>Fungi</taxon>
        <taxon>Dikarya</taxon>
        <taxon>Basidiomycota</taxon>
        <taxon>Agaricomycotina</taxon>
        <taxon>Agaricomycetes</taxon>
        <taxon>Polyporales</taxon>
        <taxon>Polyporaceae</taxon>
        <taxon>Lentinus</taxon>
    </lineage>
</organism>
<evidence type="ECO:0000313" key="3">
    <source>
        <dbReference type="Proteomes" id="UP000313359"/>
    </source>
</evidence>
<accession>A0A5C2SDX1</accession>
<feature type="compositionally biased region" description="Polar residues" evidence="1">
    <location>
        <begin position="230"/>
        <end position="246"/>
    </location>
</feature>
<feature type="region of interest" description="Disordered" evidence="1">
    <location>
        <begin position="429"/>
        <end position="453"/>
    </location>
</feature>
<feature type="region of interest" description="Disordered" evidence="1">
    <location>
        <begin position="197"/>
        <end position="274"/>
    </location>
</feature>
<feature type="region of interest" description="Disordered" evidence="1">
    <location>
        <begin position="1"/>
        <end position="39"/>
    </location>
</feature>
<name>A0A5C2SDX1_9APHY</name>
<protein>
    <submittedName>
        <fullName evidence="2">Uncharacterized protein</fullName>
    </submittedName>
</protein>
<dbReference type="AlphaFoldDB" id="A0A5C2SDX1"/>
<feature type="compositionally biased region" description="Polar residues" evidence="1">
    <location>
        <begin position="201"/>
        <end position="215"/>
    </location>
</feature>